<proteinExistence type="predicted"/>
<dbReference type="Proteomes" id="UP001196565">
    <property type="component" value="Unassembled WGS sequence"/>
</dbReference>
<evidence type="ECO:0000313" key="2">
    <source>
        <dbReference type="Proteomes" id="UP001196565"/>
    </source>
</evidence>
<dbReference type="RefSeq" id="WP_219763270.1">
    <property type="nucleotide sequence ID" value="NZ_JAHYBZ010000004.1"/>
</dbReference>
<dbReference type="EMBL" id="JAHYBZ010000004">
    <property type="protein sequence ID" value="MBW6398655.1"/>
    <property type="molecule type" value="Genomic_DNA"/>
</dbReference>
<comment type="caution">
    <text evidence="1">The sequence shown here is derived from an EMBL/GenBank/DDBJ whole genome shotgun (WGS) entry which is preliminary data.</text>
</comment>
<keyword evidence="2" id="KW-1185">Reference proteome</keyword>
<accession>A0ABS7A983</accession>
<organism evidence="1 2">
    <name type="scientific">Roseomonas alba</name>
    <dbReference type="NCBI Taxonomy" id="2846776"/>
    <lineage>
        <taxon>Bacteria</taxon>
        <taxon>Pseudomonadati</taxon>
        <taxon>Pseudomonadota</taxon>
        <taxon>Alphaproteobacteria</taxon>
        <taxon>Acetobacterales</taxon>
        <taxon>Roseomonadaceae</taxon>
        <taxon>Roseomonas</taxon>
    </lineage>
</organism>
<name>A0ABS7A983_9PROT</name>
<evidence type="ECO:0000313" key="1">
    <source>
        <dbReference type="EMBL" id="MBW6398655.1"/>
    </source>
</evidence>
<gene>
    <name evidence="1" type="ORF">KPL78_12390</name>
</gene>
<protein>
    <submittedName>
        <fullName evidence="1">Uncharacterized protein</fullName>
    </submittedName>
</protein>
<reference evidence="1 2" key="1">
    <citation type="submission" date="2021-07" db="EMBL/GenBank/DDBJ databases">
        <authorList>
            <person name="So Y."/>
        </authorList>
    </citation>
    <scope>NUCLEOTIDE SEQUENCE [LARGE SCALE GENOMIC DNA]</scope>
    <source>
        <strain evidence="1 2">HJA6</strain>
    </source>
</reference>
<sequence length="74" mass="7807">MLPLPTYPTISIRSTQEDAANLGAVADALRAATRRSFLPATEAIRSALRAAAILARRGELDGILRAYRADLAGG</sequence>